<name>A0A1Y1Z5Z8_9FUNG</name>
<feature type="transmembrane region" description="Helical" evidence="1">
    <location>
        <begin position="20"/>
        <end position="38"/>
    </location>
</feature>
<gene>
    <name evidence="2" type="ORF">K493DRAFT_296387</name>
</gene>
<reference evidence="2 3" key="1">
    <citation type="submission" date="2016-07" db="EMBL/GenBank/DDBJ databases">
        <title>Pervasive Adenine N6-methylation of Active Genes in Fungi.</title>
        <authorList>
            <consortium name="DOE Joint Genome Institute"/>
            <person name="Mondo S.J."/>
            <person name="Dannebaum R.O."/>
            <person name="Kuo R.C."/>
            <person name="Labutti K."/>
            <person name="Haridas S."/>
            <person name="Kuo A."/>
            <person name="Salamov A."/>
            <person name="Ahrendt S.R."/>
            <person name="Lipzen A."/>
            <person name="Sullivan W."/>
            <person name="Andreopoulos W.B."/>
            <person name="Clum A."/>
            <person name="Lindquist E."/>
            <person name="Daum C."/>
            <person name="Ramamoorthy G.K."/>
            <person name="Gryganskyi A."/>
            <person name="Culley D."/>
            <person name="Magnuson J.K."/>
            <person name="James T.Y."/>
            <person name="O'Malley M.A."/>
            <person name="Stajich J.E."/>
            <person name="Spatafora J.W."/>
            <person name="Visel A."/>
            <person name="Grigoriev I.V."/>
        </authorList>
    </citation>
    <scope>NUCLEOTIDE SEQUENCE [LARGE SCALE GENOMIC DNA]</scope>
    <source>
        <strain evidence="2 3">CBS 931.73</strain>
    </source>
</reference>
<comment type="caution">
    <text evidence="2">The sequence shown here is derived from an EMBL/GenBank/DDBJ whole genome shotgun (WGS) entry which is preliminary data.</text>
</comment>
<organism evidence="2 3">
    <name type="scientific">Basidiobolus meristosporus CBS 931.73</name>
    <dbReference type="NCBI Taxonomy" id="1314790"/>
    <lineage>
        <taxon>Eukaryota</taxon>
        <taxon>Fungi</taxon>
        <taxon>Fungi incertae sedis</taxon>
        <taxon>Zoopagomycota</taxon>
        <taxon>Entomophthoromycotina</taxon>
        <taxon>Basidiobolomycetes</taxon>
        <taxon>Basidiobolales</taxon>
        <taxon>Basidiobolaceae</taxon>
        <taxon>Basidiobolus</taxon>
    </lineage>
</organism>
<evidence type="ECO:0000313" key="3">
    <source>
        <dbReference type="Proteomes" id="UP000193498"/>
    </source>
</evidence>
<protein>
    <submittedName>
        <fullName evidence="2">Uncharacterized protein</fullName>
    </submittedName>
</protein>
<sequence length="220" mass="24822">MSAPVKSHHRSSGNNYVNLFYSVAPIIVLFTLIYAFYIDHRDAIDFASDVVMPTQESTSGIMTTGEWTGKEYINGEEISPEEIEDLVDMTSGCPRDPKLSVFAMALPLTESSKYITTLHTPNFPAMEEEYLERFPAHCLPDEDVRRRIWLAAGTLANLKNNLGEEQKYAVTQTYFKPGDYPSLVKAVLFPEGDYPGFPKYAKIPVTLVEAFRKDIKPVRV</sequence>
<dbReference type="InParanoid" id="A0A1Y1Z5Z8"/>
<evidence type="ECO:0000313" key="2">
    <source>
        <dbReference type="EMBL" id="ORY05636.1"/>
    </source>
</evidence>
<keyword evidence="3" id="KW-1185">Reference proteome</keyword>
<dbReference type="Proteomes" id="UP000193498">
    <property type="component" value="Unassembled WGS sequence"/>
</dbReference>
<dbReference type="EMBL" id="MCFE01000023">
    <property type="protein sequence ID" value="ORY05636.1"/>
    <property type="molecule type" value="Genomic_DNA"/>
</dbReference>
<proteinExistence type="predicted"/>
<dbReference type="AlphaFoldDB" id="A0A1Y1Z5Z8"/>
<keyword evidence="1" id="KW-0472">Membrane</keyword>
<accession>A0A1Y1Z5Z8</accession>
<keyword evidence="1" id="KW-0812">Transmembrane</keyword>
<evidence type="ECO:0000256" key="1">
    <source>
        <dbReference type="SAM" id="Phobius"/>
    </source>
</evidence>
<keyword evidence="1" id="KW-1133">Transmembrane helix</keyword>